<feature type="transmembrane region" description="Helical" evidence="1">
    <location>
        <begin position="32"/>
        <end position="52"/>
    </location>
</feature>
<organism evidence="2 3">
    <name type="scientific">Lysinibacillus composti</name>
    <dbReference type="NCBI Taxonomy" id="720633"/>
    <lineage>
        <taxon>Bacteria</taxon>
        <taxon>Bacillati</taxon>
        <taxon>Bacillota</taxon>
        <taxon>Bacilli</taxon>
        <taxon>Bacillales</taxon>
        <taxon>Bacillaceae</taxon>
        <taxon>Lysinibacillus</taxon>
    </lineage>
</organism>
<feature type="transmembrane region" description="Helical" evidence="1">
    <location>
        <begin position="116"/>
        <end position="136"/>
    </location>
</feature>
<gene>
    <name evidence="2" type="ORF">EBB45_01875</name>
</gene>
<reference evidence="2 3" key="1">
    <citation type="journal article" date="2013" name="J. Microbiol.">
        <title>Lysinibacillus chungkukjangi sp. nov., isolated from Chungkukjang, Korean fermented soybean food.</title>
        <authorList>
            <person name="Kim S.J."/>
            <person name="Jang Y.H."/>
            <person name="Hamada M."/>
            <person name="Ahn J.H."/>
            <person name="Weon H.Y."/>
            <person name="Suzuki K."/>
            <person name="Whang K.S."/>
            <person name="Kwon S.W."/>
        </authorList>
    </citation>
    <scope>NUCLEOTIDE SEQUENCE [LARGE SCALE GENOMIC DNA]</scope>
    <source>
        <strain evidence="2 3">MCCC 1A12701</strain>
    </source>
</reference>
<dbReference type="RefSeq" id="WP_124762040.1">
    <property type="nucleotide sequence ID" value="NZ_JAFBDY010000001.1"/>
</dbReference>
<evidence type="ECO:0000313" key="2">
    <source>
        <dbReference type="EMBL" id="RQW76320.1"/>
    </source>
</evidence>
<dbReference type="InterPro" id="IPR009574">
    <property type="entry name" value="DUF1189"/>
</dbReference>
<keyword evidence="1" id="KW-0812">Transmembrane</keyword>
<dbReference type="Proteomes" id="UP000274033">
    <property type="component" value="Unassembled WGS sequence"/>
</dbReference>
<comment type="caution">
    <text evidence="2">The sequence shown here is derived from an EMBL/GenBank/DDBJ whole genome shotgun (WGS) entry which is preliminary data.</text>
</comment>
<feature type="transmembrane region" description="Helical" evidence="1">
    <location>
        <begin position="72"/>
        <end position="104"/>
    </location>
</feature>
<keyword evidence="1" id="KW-1133">Transmembrane helix</keyword>
<evidence type="ECO:0000256" key="1">
    <source>
        <dbReference type="SAM" id="Phobius"/>
    </source>
</evidence>
<dbReference type="AlphaFoldDB" id="A0A3N9UK87"/>
<keyword evidence="3" id="KW-1185">Reference proteome</keyword>
<dbReference type="Pfam" id="PF06691">
    <property type="entry name" value="DUF1189"/>
    <property type="match status" value="1"/>
</dbReference>
<dbReference type="EMBL" id="RRCT01000001">
    <property type="protein sequence ID" value="RQW76320.1"/>
    <property type="molecule type" value="Genomic_DNA"/>
</dbReference>
<accession>A0A3N9UK87</accession>
<sequence length="169" mass="19320">MVKHSQLFIDSLIHPKKLAAYRLLTIGKVIQYVFLLVSIMAIFSFSQFVLGVSKEESNFIGLTDYVKNIQWLLYPFALILQFLVSTIVLFTQISIYAFASLVILKIMNRRGEYRHIWRTSALAITWATLLTILFSFTPISQMLASLIGIVITLTLLTLAISKYPKKLKK</sequence>
<keyword evidence="1" id="KW-0472">Membrane</keyword>
<evidence type="ECO:0000313" key="3">
    <source>
        <dbReference type="Proteomes" id="UP000274033"/>
    </source>
</evidence>
<dbReference type="OrthoDB" id="1903376at2"/>
<name>A0A3N9UK87_9BACI</name>
<feature type="transmembrane region" description="Helical" evidence="1">
    <location>
        <begin position="142"/>
        <end position="160"/>
    </location>
</feature>
<protein>
    <submittedName>
        <fullName evidence="2">DUF1189 domain-containing protein</fullName>
    </submittedName>
</protein>
<proteinExistence type="predicted"/>